<organism evidence="3 4">
    <name type="scientific">Bailinhaonella thermotolerans</name>
    <dbReference type="NCBI Taxonomy" id="1070861"/>
    <lineage>
        <taxon>Bacteria</taxon>
        <taxon>Bacillati</taxon>
        <taxon>Actinomycetota</taxon>
        <taxon>Actinomycetes</taxon>
        <taxon>Streptosporangiales</taxon>
        <taxon>Streptosporangiaceae</taxon>
        <taxon>Bailinhaonella</taxon>
    </lineage>
</organism>
<dbReference type="PANTHER" id="PTHR38593">
    <property type="entry name" value="BLR2558 PROTEIN"/>
    <property type="match status" value="1"/>
</dbReference>
<dbReference type="EMBL" id="QZEY01000020">
    <property type="protein sequence ID" value="RJL23007.1"/>
    <property type="molecule type" value="Genomic_DNA"/>
</dbReference>
<dbReference type="Gene3D" id="1.20.1260.10">
    <property type="match status" value="1"/>
</dbReference>
<evidence type="ECO:0000313" key="3">
    <source>
        <dbReference type="EMBL" id="RJL23007.1"/>
    </source>
</evidence>
<comment type="caution">
    <text evidence="3">The sequence shown here is derived from an EMBL/GenBank/DDBJ whole genome shotgun (WGS) entry which is preliminary data.</text>
</comment>
<proteinExistence type="predicted"/>
<dbReference type="Pfam" id="PF13628">
    <property type="entry name" value="DUF4142"/>
    <property type="match status" value="1"/>
</dbReference>
<protein>
    <submittedName>
        <fullName evidence="3">DUF4142 domain-containing protein</fullName>
    </submittedName>
</protein>
<dbReference type="PANTHER" id="PTHR38593:SF1">
    <property type="entry name" value="BLR2558 PROTEIN"/>
    <property type="match status" value="1"/>
</dbReference>
<dbReference type="InterPro" id="IPR025419">
    <property type="entry name" value="DUF4142"/>
</dbReference>
<dbReference type="AlphaFoldDB" id="A0A3A4A7N8"/>
<evidence type="ECO:0000259" key="2">
    <source>
        <dbReference type="Pfam" id="PF13628"/>
    </source>
</evidence>
<accession>A0A3A4A7N8</accession>
<keyword evidence="1" id="KW-1133">Transmembrane helix</keyword>
<keyword evidence="1" id="KW-0812">Transmembrane</keyword>
<keyword evidence="4" id="KW-1185">Reference proteome</keyword>
<name>A0A3A4A7N8_9ACTN</name>
<feature type="transmembrane region" description="Helical" evidence="1">
    <location>
        <begin position="262"/>
        <end position="283"/>
    </location>
</feature>
<dbReference type="Proteomes" id="UP000265768">
    <property type="component" value="Unassembled WGS sequence"/>
</dbReference>
<keyword evidence="1" id="KW-0472">Membrane</keyword>
<sequence length="289" mass="30717">MTSVICLPSGMRTPAERRTRARQNISVATYIRKGFIVASAHPKRGSKWAGMRCLSDGGGRGTRSEGRSEEASMLARIGAALAVAVLTMWSTAAAAGTRADLNEQDRTYLVRAHQSNLAEIAAGKAASQKSNAAELRDMGAKLIDDHTKLDEDVKRVAQRAGVALPATPSQEQQRQLQEVSGKSGVEFERAWVTSQLAGHRQTLAEGGRELEQGSAAEVKRLARDAEPVVQHHLDMLLDLKTKVRAMAGAAEPRAAARDAGAGAWPVAIGVGILLVAGTALAWCRGRAAR</sequence>
<dbReference type="InterPro" id="IPR012347">
    <property type="entry name" value="Ferritin-like"/>
</dbReference>
<gene>
    <name evidence="3" type="ORF">D5H75_34070</name>
</gene>
<evidence type="ECO:0000256" key="1">
    <source>
        <dbReference type="SAM" id="Phobius"/>
    </source>
</evidence>
<dbReference type="OrthoDB" id="4567117at2"/>
<reference evidence="3 4" key="1">
    <citation type="submission" date="2018-09" db="EMBL/GenBank/DDBJ databases">
        <title>YIM 75507 draft genome.</title>
        <authorList>
            <person name="Tang S."/>
            <person name="Feng Y."/>
        </authorList>
    </citation>
    <scope>NUCLEOTIDE SEQUENCE [LARGE SCALE GENOMIC DNA]</scope>
    <source>
        <strain evidence="3 4">YIM 75507</strain>
    </source>
</reference>
<evidence type="ECO:0000313" key="4">
    <source>
        <dbReference type="Proteomes" id="UP000265768"/>
    </source>
</evidence>
<feature type="domain" description="DUF4142" evidence="2">
    <location>
        <begin position="104"/>
        <end position="237"/>
    </location>
</feature>